<keyword evidence="4" id="KW-0472">Membrane</keyword>
<dbReference type="InterPro" id="IPR012944">
    <property type="entry name" value="SusD_RagB_dom"/>
</dbReference>
<dbReference type="InterPro" id="IPR011990">
    <property type="entry name" value="TPR-like_helical_dom_sf"/>
</dbReference>
<feature type="domain" description="RagB/SusD" evidence="6">
    <location>
        <begin position="269"/>
        <end position="467"/>
    </location>
</feature>
<dbReference type="CDD" id="cd08977">
    <property type="entry name" value="SusD"/>
    <property type="match status" value="1"/>
</dbReference>
<dbReference type="EMBL" id="CDOK01000155">
    <property type="protein sequence ID" value="CEN52004.1"/>
    <property type="molecule type" value="Genomic_DNA"/>
</dbReference>
<feature type="domain" description="SusD-like N-terminal" evidence="7">
    <location>
        <begin position="24"/>
        <end position="229"/>
    </location>
</feature>
<dbReference type="Pfam" id="PF14322">
    <property type="entry name" value="SusD-like_3"/>
    <property type="match status" value="1"/>
</dbReference>
<comment type="subcellular location">
    <subcellularLocation>
        <location evidence="1">Cell outer membrane</location>
    </subcellularLocation>
</comment>
<dbReference type="Pfam" id="PF07980">
    <property type="entry name" value="SusD_RagB"/>
    <property type="match status" value="1"/>
</dbReference>
<name>A0A0B7IN05_9FLAO</name>
<evidence type="ECO:0000256" key="5">
    <source>
        <dbReference type="ARBA" id="ARBA00023237"/>
    </source>
</evidence>
<accession>A0A0B7IN05</accession>
<evidence type="ECO:0000259" key="6">
    <source>
        <dbReference type="Pfam" id="PF07980"/>
    </source>
</evidence>
<evidence type="ECO:0000256" key="1">
    <source>
        <dbReference type="ARBA" id="ARBA00004442"/>
    </source>
</evidence>
<evidence type="ECO:0000256" key="4">
    <source>
        <dbReference type="ARBA" id="ARBA00023136"/>
    </source>
</evidence>
<evidence type="ECO:0000256" key="2">
    <source>
        <dbReference type="ARBA" id="ARBA00006275"/>
    </source>
</evidence>
<dbReference type="Gene3D" id="1.25.40.390">
    <property type="match status" value="1"/>
</dbReference>
<comment type="similarity">
    <text evidence="2">Belongs to the SusD family.</text>
</comment>
<dbReference type="RefSeq" id="WP_041987372.1">
    <property type="nucleotide sequence ID" value="NZ_JBIUQU010000019.1"/>
</dbReference>
<dbReference type="InterPro" id="IPR033985">
    <property type="entry name" value="SusD-like_N"/>
</dbReference>
<gene>
    <name evidence="8" type="ORF">CCAN11_2380022</name>
</gene>
<evidence type="ECO:0008006" key="10">
    <source>
        <dbReference type="Google" id="ProtNLM"/>
    </source>
</evidence>
<dbReference type="Proteomes" id="UP000039370">
    <property type="component" value="Unassembled WGS sequence"/>
</dbReference>
<proteinExistence type="inferred from homology"/>
<evidence type="ECO:0000313" key="8">
    <source>
        <dbReference type="EMBL" id="CEN52004.1"/>
    </source>
</evidence>
<sequence>MKKNIINIIKTTLLGILLAGCNPDFLDQEKLGEETSNVFFNSQQKALNSLTAAYSDIKDYRFGWTHWAFGETLSDNAIYGGSDGDNSSFSTLKDFNANTSHSLVTNKWRLCYRGINKANQTIEGVQKMNSSLFESEALKNRIIAEAKVLRAFYHFELVRCYGRVPILDRLITSNSDKIAQSDIETVYKFIVADLEAAQAHLPKKSQYDVKNRGRITQGFAQGLLAKVNLYNKNYPEAKKWAKAVMDSNEYELVANFADIFTFEGEHGAESIFEVSFFDSQTESAATKNNGNFQTLFMLPRNITYGYGINLPTQELANAFDAAGDVIRKKATLLTTEEVYQLEISPEILNSGDPEKIEKEKAKLEFNRTGLFQKKMYVAPNKRSKQIRNNANNIRMMRYAEILLIYAEAAAETADEVAAKMALNQVRLRAGLSEVISTGDALKEAIFNERRLELAGESERYHDLIRTGRANATILPGWSEAKKYWPVPQTEIDNTTGEIEQNSGYNN</sequence>
<keyword evidence="3" id="KW-0732">Signal</keyword>
<dbReference type="SUPFAM" id="SSF48452">
    <property type="entry name" value="TPR-like"/>
    <property type="match status" value="1"/>
</dbReference>
<dbReference type="PROSITE" id="PS51257">
    <property type="entry name" value="PROKAR_LIPOPROTEIN"/>
    <property type="match status" value="1"/>
</dbReference>
<reference evidence="9" key="1">
    <citation type="submission" date="2015-01" db="EMBL/GenBank/DDBJ databases">
        <authorList>
            <person name="MANFREDI Pablo"/>
        </authorList>
    </citation>
    <scope>NUCLEOTIDE SEQUENCE [LARGE SCALE GENOMIC DNA]</scope>
    <source>
        <strain evidence="9">Cc11</strain>
    </source>
</reference>
<dbReference type="AlphaFoldDB" id="A0A0B7IN05"/>
<evidence type="ECO:0000259" key="7">
    <source>
        <dbReference type="Pfam" id="PF14322"/>
    </source>
</evidence>
<protein>
    <recommendedName>
        <fullName evidence="10">RagB/SusD family nutrient uptake outer membrane protein</fullName>
    </recommendedName>
</protein>
<evidence type="ECO:0000313" key="9">
    <source>
        <dbReference type="Proteomes" id="UP000039370"/>
    </source>
</evidence>
<evidence type="ECO:0000256" key="3">
    <source>
        <dbReference type="ARBA" id="ARBA00022729"/>
    </source>
</evidence>
<keyword evidence="5" id="KW-0998">Cell outer membrane</keyword>
<dbReference type="GO" id="GO:0009279">
    <property type="term" value="C:cell outer membrane"/>
    <property type="evidence" value="ECO:0007669"/>
    <property type="project" value="UniProtKB-SubCell"/>
</dbReference>
<organism evidence="8 9">
    <name type="scientific">Capnocytophaga canimorsus</name>
    <dbReference type="NCBI Taxonomy" id="28188"/>
    <lineage>
        <taxon>Bacteria</taxon>
        <taxon>Pseudomonadati</taxon>
        <taxon>Bacteroidota</taxon>
        <taxon>Flavobacteriia</taxon>
        <taxon>Flavobacteriales</taxon>
        <taxon>Flavobacteriaceae</taxon>
        <taxon>Capnocytophaga</taxon>
    </lineage>
</organism>